<reference evidence="2 3" key="1">
    <citation type="journal article" date="2013" name="Antonie Van Leeuwenhoek">
        <title>Echinimonas agarilytica gen. nov., sp. nov., a new gammaproteobacterium isolated from the sea urchin Strongylocentrotus intermedius.</title>
        <authorList>
            <person name="Nedashkovskaya O.I."/>
            <person name="Stenkova A.M."/>
            <person name="Zhukova N.V."/>
            <person name="Van Trappen S."/>
            <person name="Lee J.S."/>
            <person name="Kim S.B."/>
        </authorList>
    </citation>
    <scope>NUCLEOTIDE SEQUENCE [LARGE SCALE GENOMIC DNA]</scope>
    <source>
        <strain evidence="2 3">KMM 6351</strain>
    </source>
</reference>
<accession>A0AA42B6M0</accession>
<dbReference type="InterPro" id="IPR036291">
    <property type="entry name" value="NAD(P)-bd_dom_sf"/>
</dbReference>
<dbReference type="Pfam" id="PF01370">
    <property type="entry name" value="Epimerase"/>
    <property type="match status" value="1"/>
</dbReference>
<organism evidence="2 3">
    <name type="scientific">Echinimonas agarilytica</name>
    <dbReference type="NCBI Taxonomy" id="1215918"/>
    <lineage>
        <taxon>Bacteria</taxon>
        <taxon>Pseudomonadati</taxon>
        <taxon>Pseudomonadota</taxon>
        <taxon>Gammaproteobacteria</taxon>
        <taxon>Alteromonadales</taxon>
        <taxon>Echinimonadaceae</taxon>
        <taxon>Echinimonas</taxon>
    </lineage>
</organism>
<dbReference type="SUPFAM" id="SSF51735">
    <property type="entry name" value="NAD(P)-binding Rossmann-fold domains"/>
    <property type="match status" value="1"/>
</dbReference>
<dbReference type="Proteomes" id="UP001165393">
    <property type="component" value="Unassembled WGS sequence"/>
</dbReference>
<keyword evidence="3" id="KW-1185">Reference proteome</keyword>
<dbReference type="CDD" id="cd08946">
    <property type="entry name" value="SDR_e"/>
    <property type="match status" value="1"/>
</dbReference>
<sequence length="275" mass="30019">MMFTIFGSTGYIGSELVKHLCSLNVPVQAIARGDSSWKSRSLGHVIYAVGLTAGFREHPEKSLEAHAGLLSEILCHQRFDSLTYLSSTRLYGLQSERAAKEDDAISIRPSLSGVYDSSKLLGESLCLAQSLPTVRVARLSNVFGVGQPSNVFLPQVLSSLRESGQVEIGEAPDSSKDYISIDDVVKMLVSISQRGQHRIYNVASGHNVTHLEIAHAVEKFIPNSVKFAAQGQTRKLASIDIARIHDEFNVTPKLLLPSIEALLKSDGFANTMRKI</sequence>
<dbReference type="RefSeq" id="WP_251260322.1">
    <property type="nucleotide sequence ID" value="NZ_JAMQGP010000002.1"/>
</dbReference>
<gene>
    <name evidence="2" type="ORF">NAF29_04585</name>
</gene>
<dbReference type="InterPro" id="IPR001509">
    <property type="entry name" value="Epimerase_deHydtase"/>
</dbReference>
<protein>
    <submittedName>
        <fullName evidence="2">SDR family oxidoreductase</fullName>
    </submittedName>
</protein>
<feature type="domain" description="NAD-dependent epimerase/dehydratase" evidence="1">
    <location>
        <begin position="72"/>
        <end position="203"/>
    </location>
</feature>
<proteinExistence type="predicted"/>
<dbReference type="Gene3D" id="3.40.50.720">
    <property type="entry name" value="NAD(P)-binding Rossmann-like Domain"/>
    <property type="match status" value="1"/>
</dbReference>
<dbReference type="InterPro" id="IPR050177">
    <property type="entry name" value="Lipid_A_modif_metabolic_enz"/>
</dbReference>
<dbReference type="PANTHER" id="PTHR43245">
    <property type="entry name" value="BIFUNCTIONAL POLYMYXIN RESISTANCE PROTEIN ARNA"/>
    <property type="match status" value="1"/>
</dbReference>
<evidence type="ECO:0000259" key="1">
    <source>
        <dbReference type="Pfam" id="PF01370"/>
    </source>
</evidence>
<name>A0AA42B6M0_9GAMM</name>
<comment type="caution">
    <text evidence="2">The sequence shown here is derived from an EMBL/GenBank/DDBJ whole genome shotgun (WGS) entry which is preliminary data.</text>
</comment>
<evidence type="ECO:0000313" key="2">
    <source>
        <dbReference type="EMBL" id="MCM2678952.1"/>
    </source>
</evidence>
<dbReference type="EMBL" id="JAMQGP010000002">
    <property type="protein sequence ID" value="MCM2678952.1"/>
    <property type="molecule type" value="Genomic_DNA"/>
</dbReference>
<evidence type="ECO:0000313" key="3">
    <source>
        <dbReference type="Proteomes" id="UP001165393"/>
    </source>
</evidence>
<dbReference type="AlphaFoldDB" id="A0AA42B6M0"/>